<evidence type="ECO:0000313" key="8">
    <source>
        <dbReference type="EMBL" id="GIY79141.1"/>
    </source>
</evidence>
<evidence type="ECO:0000256" key="3">
    <source>
        <dbReference type="ARBA" id="ARBA00019696"/>
    </source>
</evidence>
<dbReference type="GO" id="GO:0006357">
    <property type="term" value="P:regulation of transcription by RNA polymerase II"/>
    <property type="evidence" value="ECO:0007669"/>
    <property type="project" value="TreeGrafter"/>
</dbReference>
<dbReference type="GO" id="GO:0016592">
    <property type="term" value="C:mediator complex"/>
    <property type="evidence" value="ECO:0007669"/>
    <property type="project" value="TreeGrafter"/>
</dbReference>
<evidence type="ECO:0000256" key="6">
    <source>
        <dbReference type="ARBA" id="ARBA00023242"/>
    </source>
</evidence>
<dbReference type="EMBL" id="BPLR01015850">
    <property type="protein sequence ID" value="GIY79141.1"/>
    <property type="molecule type" value="Genomic_DNA"/>
</dbReference>
<dbReference type="GO" id="GO:0010628">
    <property type="term" value="P:positive regulation of gene expression"/>
    <property type="evidence" value="ECO:0007669"/>
    <property type="project" value="TreeGrafter"/>
</dbReference>
<evidence type="ECO:0000256" key="4">
    <source>
        <dbReference type="ARBA" id="ARBA00023015"/>
    </source>
</evidence>
<gene>
    <name evidence="8" type="primary">med23</name>
    <name evidence="8" type="ORF">CEXT_97061</name>
</gene>
<evidence type="ECO:0000256" key="7">
    <source>
        <dbReference type="ARBA" id="ARBA00031961"/>
    </source>
</evidence>
<protein>
    <recommendedName>
        <fullName evidence="3">Mediator of RNA polymerase II transcription subunit 23</fullName>
    </recommendedName>
    <alternativeName>
        <fullName evidence="7">Mediator complex subunit 23</fullName>
    </alternativeName>
</protein>
<dbReference type="GO" id="GO:0005667">
    <property type="term" value="C:transcription regulator complex"/>
    <property type="evidence" value="ECO:0007669"/>
    <property type="project" value="TreeGrafter"/>
</dbReference>
<name>A0AAV4WAZ8_CAEEX</name>
<proteinExistence type="inferred from homology"/>
<sequence length="261" mass="29773">MVSVSVFMDIRGEETLYGKCKLLPVIGQSATSGNVWKLDPVTAKAPLRGLLPYNKELLGSQACLLKYVLEQPYSRELVCNMLGVSKQQKQRCPVLEEQMVELIISAMKKSENELDNMEDGGPTQLLWQHLSSQLIYFVLFQYASFPHIIMILHKKLGTKLRKGRDHLMWVLLQFISGSIQKNQLSDFLPVMKLYDLLYPEKEPLPLPDITKASTLTNHLEFLQSSLNNNNLAHTLSTDYRVPLLCNAYSTNQDCLRDLWLS</sequence>
<dbReference type="Pfam" id="PF11573">
    <property type="entry name" value="Med23"/>
    <property type="match status" value="1"/>
</dbReference>
<evidence type="ECO:0000256" key="1">
    <source>
        <dbReference type="ARBA" id="ARBA00004123"/>
    </source>
</evidence>
<comment type="subcellular location">
    <subcellularLocation>
        <location evidence="1">Nucleus</location>
    </subcellularLocation>
</comment>
<keyword evidence="5" id="KW-0804">Transcription</keyword>
<dbReference type="AlphaFoldDB" id="A0AAV4WAZ8"/>
<accession>A0AAV4WAZ8</accession>
<dbReference type="PANTHER" id="PTHR12691">
    <property type="entry name" value="MEDIATOR OF RNA POLYMERASE II TRANSCRIPTION SUBUNIT 23"/>
    <property type="match status" value="1"/>
</dbReference>
<keyword evidence="6" id="KW-0539">Nucleus</keyword>
<comment type="caution">
    <text evidence="8">The sequence shown here is derived from an EMBL/GenBank/DDBJ whole genome shotgun (WGS) entry which is preliminary data.</text>
</comment>
<evidence type="ECO:0000313" key="9">
    <source>
        <dbReference type="Proteomes" id="UP001054945"/>
    </source>
</evidence>
<evidence type="ECO:0000256" key="2">
    <source>
        <dbReference type="ARBA" id="ARBA00010222"/>
    </source>
</evidence>
<keyword evidence="4" id="KW-0805">Transcription regulation</keyword>
<organism evidence="8 9">
    <name type="scientific">Caerostris extrusa</name>
    <name type="common">Bark spider</name>
    <name type="synonym">Caerostris bankana</name>
    <dbReference type="NCBI Taxonomy" id="172846"/>
    <lineage>
        <taxon>Eukaryota</taxon>
        <taxon>Metazoa</taxon>
        <taxon>Ecdysozoa</taxon>
        <taxon>Arthropoda</taxon>
        <taxon>Chelicerata</taxon>
        <taxon>Arachnida</taxon>
        <taxon>Araneae</taxon>
        <taxon>Araneomorphae</taxon>
        <taxon>Entelegynae</taxon>
        <taxon>Araneoidea</taxon>
        <taxon>Araneidae</taxon>
        <taxon>Caerostris</taxon>
    </lineage>
</organism>
<dbReference type="PANTHER" id="PTHR12691:SF10">
    <property type="entry name" value="MEDIATOR OF RNA POLYMERASE II TRANSCRIPTION SUBUNIT 23"/>
    <property type="match status" value="1"/>
</dbReference>
<comment type="similarity">
    <text evidence="2">Belongs to the Mediator complex subunit 23 family.</text>
</comment>
<evidence type="ECO:0000256" key="5">
    <source>
        <dbReference type="ARBA" id="ARBA00023163"/>
    </source>
</evidence>
<dbReference type="Proteomes" id="UP001054945">
    <property type="component" value="Unassembled WGS sequence"/>
</dbReference>
<reference evidence="8 9" key="1">
    <citation type="submission" date="2021-06" db="EMBL/GenBank/DDBJ databases">
        <title>Caerostris extrusa draft genome.</title>
        <authorList>
            <person name="Kono N."/>
            <person name="Arakawa K."/>
        </authorList>
    </citation>
    <scope>NUCLEOTIDE SEQUENCE [LARGE SCALE GENOMIC DNA]</scope>
</reference>
<dbReference type="InterPro" id="IPR021629">
    <property type="entry name" value="Mediator_Med23"/>
</dbReference>
<keyword evidence="9" id="KW-1185">Reference proteome</keyword>